<comment type="caution">
    <text evidence="8">The sequence shown here is derived from an EMBL/GenBank/DDBJ whole genome shotgun (WGS) entry which is preliminary data.</text>
</comment>
<reference evidence="8" key="1">
    <citation type="journal article" date="2014" name="Front. Microbiol.">
        <title>High frequency of phylogenetically diverse reductive dehalogenase-homologous genes in deep subseafloor sedimentary metagenomes.</title>
        <authorList>
            <person name="Kawai M."/>
            <person name="Futagami T."/>
            <person name="Toyoda A."/>
            <person name="Takaki Y."/>
            <person name="Nishi S."/>
            <person name="Hori S."/>
            <person name="Arai W."/>
            <person name="Tsubouchi T."/>
            <person name="Morono Y."/>
            <person name="Uchiyama I."/>
            <person name="Ito T."/>
            <person name="Fujiyama A."/>
            <person name="Inagaki F."/>
            <person name="Takami H."/>
        </authorList>
    </citation>
    <scope>NUCLEOTIDE SEQUENCE</scope>
    <source>
        <strain evidence="8">Expedition CK06-06</strain>
    </source>
</reference>
<dbReference type="GO" id="GO:0004516">
    <property type="term" value="F:nicotinate phosphoribosyltransferase activity"/>
    <property type="evidence" value="ECO:0007669"/>
    <property type="project" value="UniProtKB-EC"/>
</dbReference>
<dbReference type="PANTHER" id="PTHR11098:SF1">
    <property type="entry name" value="NICOTINATE PHOSPHORIBOSYLTRANSFERASE"/>
    <property type="match status" value="1"/>
</dbReference>
<evidence type="ECO:0000256" key="1">
    <source>
        <dbReference type="ARBA" id="ARBA00004952"/>
    </source>
</evidence>
<dbReference type="Gene3D" id="3.20.140.10">
    <property type="entry name" value="nicotinate phosphoribosyltransferase"/>
    <property type="match status" value="1"/>
</dbReference>
<evidence type="ECO:0000256" key="2">
    <source>
        <dbReference type="ARBA" id="ARBA00010897"/>
    </source>
</evidence>
<dbReference type="UniPathway" id="UPA00253">
    <property type="reaction ID" value="UER00457"/>
</dbReference>
<accession>X0YWJ6</accession>
<evidence type="ECO:0000313" key="8">
    <source>
        <dbReference type="EMBL" id="GAG52683.1"/>
    </source>
</evidence>
<comment type="pathway">
    <text evidence="1">Cofactor biosynthesis; NAD(+) biosynthesis; nicotinate D-ribonucleotide from nicotinate: step 1/1.</text>
</comment>
<feature type="domain" description="Nicotinate phosphoribosyltransferase N-terminal" evidence="7">
    <location>
        <begin position="2"/>
        <end position="123"/>
    </location>
</feature>
<gene>
    <name evidence="8" type="ORF">S01H1_79522</name>
</gene>
<proteinExistence type="inferred from homology"/>
<evidence type="ECO:0000256" key="6">
    <source>
        <dbReference type="ARBA" id="ARBA00022642"/>
    </source>
</evidence>
<dbReference type="AlphaFoldDB" id="X0YWJ6"/>
<evidence type="ECO:0000256" key="3">
    <source>
        <dbReference type="ARBA" id="ARBA00013236"/>
    </source>
</evidence>
<dbReference type="InterPro" id="IPR040727">
    <property type="entry name" value="NAPRTase_N"/>
</dbReference>
<evidence type="ECO:0000256" key="4">
    <source>
        <dbReference type="ARBA" id="ARBA00022553"/>
    </source>
</evidence>
<evidence type="ECO:0000259" key="7">
    <source>
        <dbReference type="Pfam" id="PF17767"/>
    </source>
</evidence>
<dbReference type="InterPro" id="IPR036068">
    <property type="entry name" value="Nicotinate_pribotase-like_C"/>
</dbReference>
<protein>
    <recommendedName>
        <fullName evidence="3">nicotinate phosphoribosyltransferase</fullName>
        <ecNumber evidence="3">6.3.4.21</ecNumber>
    </recommendedName>
</protein>
<keyword evidence="6" id="KW-0662">Pyridine nucleotide biosynthesis</keyword>
<dbReference type="PANTHER" id="PTHR11098">
    <property type="entry name" value="NICOTINATE PHOSPHORIBOSYLTRANSFERASE"/>
    <property type="match status" value="1"/>
</dbReference>
<sequence length="158" mass="18036">MTDLYELTMAASYFEQDMYAPATFSLMVREYPSKRSYLVCAGLAPLLDYLESFHFRPDDLEYLEQTSLFPDRFLQFLETLRFTGEVRAIPEGRIAFCDEPLVEITAPVMQAQLVETFVINSINLPTLVATKASRCLHAAGERRLVDFSLRRTHGMHAG</sequence>
<organism evidence="8">
    <name type="scientific">marine sediment metagenome</name>
    <dbReference type="NCBI Taxonomy" id="412755"/>
    <lineage>
        <taxon>unclassified sequences</taxon>
        <taxon>metagenomes</taxon>
        <taxon>ecological metagenomes</taxon>
    </lineage>
</organism>
<dbReference type="GO" id="GO:0005829">
    <property type="term" value="C:cytosol"/>
    <property type="evidence" value="ECO:0007669"/>
    <property type="project" value="TreeGrafter"/>
</dbReference>
<keyword evidence="5" id="KW-0436">Ligase</keyword>
<dbReference type="SUPFAM" id="SSF54675">
    <property type="entry name" value="Nicotinate/Quinolinate PRTase N-terminal domain-like"/>
    <property type="match status" value="1"/>
</dbReference>
<evidence type="ECO:0000256" key="5">
    <source>
        <dbReference type="ARBA" id="ARBA00022598"/>
    </source>
</evidence>
<dbReference type="GO" id="GO:0034355">
    <property type="term" value="P:NAD+ biosynthetic process via the salvage pathway"/>
    <property type="evidence" value="ECO:0007669"/>
    <property type="project" value="TreeGrafter"/>
</dbReference>
<name>X0YWJ6_9ZZZZ</name>
<comment type="similarity">
    <text evidence="2">Belongs to the NAPRTase family.</text>
</comment>
<dbReference type="EC" id="6.3.4.21" evidence="3"/>
<dbReference type="InterPro" id="IPR007229">
    <property type="entry name" value="Nic_PRibTrfase-Fam"/>
</dbReference>
<dbReference type="EMBL" id="BARS01053617">
    <property type="protein sequence ID" value="GAG52683.1"/>
    <property type="molecule type" value="Genomic_DNA"/>
</dbReference>
<dbReference type="SUPFAM" id="SSF51690">
    <property type="entry name" value="Nicotinate/Quinolinate PRTase C-terminal domain-like"/>
    <property type="match status" value="1"/>
</dbReference>
<keyword evidence="4" id="KW-0597">Phosphoprotein</keyword>
<feature type="non-terminal residue" evidence="8">
    <location>
        <position position="158"/>
    </location>
</feature>
<dbReference type="Pfam" id="PF17767">
    <property type="entry name" value="NAPRTase_N"/>
    <property type="match status" value="1"/>
</dbReference>